<evidence type="ECO:0000259" key="7">
    <source>
        <dbReference type="Pfam" id="PF17851"/>
    </source>
</evidence>
<organism evidence="8 9">
    <name type="scientific">Paenibacillus sedimenti</name>
    <dbReference type="NCBI Taxonomy" id="2770274"/>
    <lineage>
        <taxon>Bacteria</taxon>
        <taxon>Bacillati</taxon>
        <taxon>Bacillota</taxon>
        <taxon>Bacilli</taxon>
        <taxon>Bacillales</taxon>
        <taxon>Paenibacillaceae</taxon>
        <taxon>Paenibacillus</taxon>
    </lineage>
</organism>
<accession>A0A926KNS4</accession>
<sequence>MMNLNQNKTQPVWYADLGNGQYRNPILYADYSDPDVARVGEDFYMTASSFNSSPGLPILHSKDLVNWSLIAYAVDRLPGGYDDRVRHGEGVWAPSIRYHDGKFWIFFSAPDEGIYMTTSVNPAGPWSPLHLVKEVKGWIDPCPLWDEDGNAYLVHAFAKSRTGIKSKLKICPMQPDGKALLNDGEIVFDGTEHHPTLEGPKLYKRNGYYYIFAPAGGVPTGWQTVLRSRHIMGPYEDKIVMHQGDTDVNGPHQGGYVELDSGEAWFLHFQDREAYGRIVHLQPMGWDNDWPVMGIDSNGDGIGEPVSVHRKPDVGREFPIAVPCTSDEFDKPDLGLQWQWQANYRPEWYSLSANPGHLRLYAHKLPIGATTLYEAPNVLCQKLPAPTFTATAKLAIVPNQLGALTGLTVFGHAYRYVALQSAEAGYRLVFVEGRGDKEASSEEITASVSIPDTYGSIYLRVSIEPEASCIFSYSFDHTAYHPIGDVFEAVPGGWVGAKLGLFCLQHNEALSHAYADIEWFHIE</sequence>
<keyword evidence="2 6" id="KW-0378">Hydrolase</keyword>
<feature type="active site" description="Proton acceptor" evidence="4">
    <location>
        <position position="33"/>
    </location>
</feature>
<dbReference type="InterPro" id="IPR041542">
    <property type="entry name" value="GH43_C2"/>
</dbReference>
<evidence type="ECO:0000256" key="5">
    <source>
        <dbReference type="PIRSR" id="PIRSR606710-2"/>
    </source>
</evidence>
<evidence type="ECO:0000256" key="1">
    <source>
        <dbReference type="ARBA" id="ARBA00009865"/>
    </source>
</evidence>
<keyword evidence="9" id="KW-1185">Reference proteome</keyword>
<name>A0A926KNS4_9BACL</name>
<dbReference type="Pfam" id="PF17851">
    <property type="entry name" value="GH43_C2"/>
    <property type="match status" value="1"/>
</dbReference>
<evidence type="ECO:0000313" key="9">
    <source>
        <dbReference type="Proteomes" id="UP000650466"/>
    </source>
</evidence>
<evidence type="ECO:0000256" key="3">
    <source>
        <dbReference type="ARBA" id="ARBA00023295"/>
    </source>
</evidence>
<evidence type="ECO:0000256" key="4">
    <source>
        <dbReference type="PIRSR" id="PIRSR606710-1"/>
    </source>
</evidence>
<dbReference type="RefSeq" id="WP_188173332.1">
    <property type="nucleotide sequence ID" value="NZ_JACVVD010000002.1"/>
</dbReference>
<reference evidence="8" key="1">
    <citation type="submission" date="2020-09" db="EMBL/GenBank/DDBJ databases">
        <title>Draft Genome Sequence of Paenibacillus sp. WST5.</title>
        <authorList>
            <person name="Bao Z."/>
        </authorList>
    </citation>
    <scope>NUCLEOTIDE SEQUENCE</scope>
    <source>
        <strain evidence="8">WST5</strain>
    </source>
</reference>
<comment type="caution">
    <text evidence="8">The sequence shown here is derived from an EMBL/GenBank/DDBJ whole genome shotgun (WGS) entry which is preliminary data.</text>
</comment>
<proteinExistence type="inferred from homology"/>
<evidence type="ECO:0000256" key="6">
    <source>
        <dbReference type="RuleBase" id="RU361187"/>
    </source>
</evidence>
<dbReference type="SUPFAM" id="SSF75005">
    <property type="entry name" value="Arabinanase/levansucrase/invertase"/>
    <property type="match status" value="1"/>
</dbReference>
<dbReference type="InterPro" id="IPR051795">
    <property type="entry name" value="Glycosyl_Hydrlase_43"/>
</dbReference>
<evidence type="ECO:0000256" key="2">
    <source>
        <dbReference type="ARBA" id="ARBA00022801"/>
    </source>
</evidence>
<feature type="site" description="Important for catalytic activity, responsible for pKa modulation of the active site Glu and correct orientation of both the proton donor and substrate" evidence="5">
    <location>
        <position position="140"/>
    </location>
</feature>
<dbReference type="CDD" id="cd09001">
    <property type="entry name" value="GH43_FsAxh1-like"/>
    <property type="match status" value="1"/>
</dbReference>
<gene>
    <name evidence="8" type="ORF">ICC18_05255</name>
</gene>
<feature type="active site" description="Proton donor" evidence="4">
    <location>
        <position position="198"/>
    </location>
</feature>
<dbReference type="Gene3D" id="2.115.10.20">
    <property type="entry name" value="Glycosyl hydrolase domain, family 43"/>
    <property type="match status" value="1"/>
</dbReference>
<dbReference type="InterPro" id="IPR023296">
    <property type="entry name" value="Glyco_hydro_beta-prop_sf"/>
</dbReference>
<dbReference type="GO" id="GO:0004553">
    <property type="term" value="F:hydrolase activity, hydrolyzing O-glycosyl compounds"/>
    <property type="evidence" value="ECO:0007669"/>
    <property type="project" value="InterPro"/>
</dbReference>
<dbReference type="GO" id="GO:0005975">
    <property type="term" value="P:carbohydrate metabolic process"/>
    <property type="evidence" value="ECO:0007669"/>
    <property type="project" value="InterPro"/>
</dbReference>
<dbReference type="PANTHER" id="PTHR42812">
    <property type="entry name" value="BETA-XYLOSIDASE"/>
    <property type="match status" value="1"/>
</dbReference>
<protein>
    <submittedName>
        <fullName evidence="8">Glycoside hydrolase 43 family protein</fullName>
    </submittedName>
</protein>
<dbReference type="AlphaFoldDB" id="A0A926KNS4"/>
<dbReference type="InterPro" id="IPR013320">
    <property type="entry name" value="ConA-like_dom_sf"/>
</dbReference>
<comment type="similarity">
    <text evidence="1 6">Belongs to the glycosyl hydrolase 43 family.</text>
</comment>
<keyword evidence="3 6" id="KW-0326">Glycosidase</keyword>
<dbReference type="Proteomes" id="UP000650466">
    <property type="component" value="Unassembled WGS sequence"/>
</dbReference>
<dbReference type="SUPFAM" id="SSF49899">
    <property type="entry name" value="Concanavalin A-like lectins/glucanases"/>
    <property type="match status" value="1"/>
</dbReference>
<feature type="domain" description="Beta-xylosidase C-terminal Concanavalin A-like" evidence="7">
    <location>
        <begin position="326"/>
        <end position="523"/>
    </location>
</feature>
<dbReference type="PANTHER" id="PTHR42812:SF12">
    <property type="entry name" value="BETA-XYLOSIDASE-RELATED"/>
    <property type="match status" value="1"/>
</dbReference>
<evidence type="ECO:0000313" key="8">
    <source>
        <dbReference type="EMBL" id="MBD0379514.1"/>
    </source>
</evidence>
<dbReference type="InterPro" id="IPR006710">
    <property type="entry name" value="Glyco_hydro_43"/>
</dbReference>
<dbReference type="Pfam" id="PF04616">
    <property type="entry name" value="Glyco_hydro_43"/>
    <property type="match status" value="1"/>
</dbReference>
<dbReference type="Gene3D" id="2.60.120.200">
    <property type="match status" value="1"/>
</dbReference>
<dbReference type="EMBL" id="JACVVD010000002">
    <property type="protein sequence ID" value="MBD0379514.1"/>
    <property type="molecule type" value="Genomic_DNA"/>
</dbReference>